<dbReference type="PANTHER" id="PTHR43811">
    <property type="entry name" value="FKBP-TYPE PEPTIDYL-PROLYL CIS-TRANS ISOMERASE FKPA"/>
    <property type="match status" value="1"/>
</dbReference>
<evidence type="ECO:0000313" key="10">
    <source>
        <dbReference type="EMBL" id="MFB9775181.1"/>
    </source>
</evidence>
<evidence type="ECO:0000313" key="11">
    <source>
        <dbReference type="Proteomes" id="UP001589707"/>
    </source>
</evidence>
<dbReference type="EC" id="5.2.1.8" evidence="3 6"/>
<comment type="catalytic activity">
    <reaction evidence="1 6">
        <text>[protein]-peptidylproline (omega=180) = [protein]-peptidylproline (omega=0)</text>
        <dbReference type="Rhea" id="RHEA:16237"/>
        <dbReference type="Rhea" id="RHEA-COMP:10747"/>
        <dbReference type="Rhea" id="RHEA-COMP:10748"/>
        <dbReference type="ChEBI" id="CHEBI:83833"/>
        <dbReference type="ChEBI" id="CHEBI:83834"/>
        <dbReference type="EC" id="5.2.1.8"/>
    </reaction>
</comment>
<feature type="signal peptide" evidence="8">
    <location>
        <begin position="1"/>
        <end position="24"/>
    </location>
</feature>
<evidence type="ECO:0000256" key="8">
    <source>
        <dbReference type="SAM" id="SignalP"/>
    </source>
</evidence>
<evidence type="ECO:0000256" key="5">
    <source>
        <dbReference type="ARBA" id="ARBA00023235"/>
    </source>
</evidence>
<comment type="similarity">
    <text evidence="2">Belongs to the FKBP-type PPIase family.</text>
</comment>
<feature type="domain" description="PPIase FKBP-type" evidence="9">
    <location>
        <begin position="228"/>
        <end position="320"/>
    </location>
</feature>
<dbReference type="SUPFAM" id="SSF54534">
    <property type="entry name" value="FKBP-like"/>
    <property type="match status" value="2"/>
</dbReference>
<reference evidence="10 11" key="1">
    <citation type="submission" date="2024-09" db="EMBL/GenBank/DDBJ databases">
        <authorList>
            <person name="Sun Q."/>
            <person name="Mori K."/>
        </authorList>
    </citation>
    <scope>NUCLEOTIDE SEQUENCE [LARGE SCALE GENOMIC DNA]</scope>
    <source>
        <strain evidence="10 11">JCM 11683</strain>
    </source>
</reference>
<comment type="caution">
    <text evidence="10">The sequence shown here is derived from an EMBL/GenBank/DDBJ whole genome shotgun (WGS) entry which is preliminary data.</text>
</comment>
<dbReference type="GO" id="GO:0003755">
    <property type="term" value="F:peptidyl-prolyl cis-trans isomerase activity"/>
    <property type="evidence" value="ECO:0007669"/>
    <property type="project" value="UniProtKB-EC"/>
</dbReference>
<evidence type="ECO:0000256" key="7">
    <source>
        <dbReference type="SAM" id="MobiDB-lite"/>
    </source>
</evidence>
<protein>
    <recommendedName>
        <fullName evidence="3 6">peptidylprolyl isomerase</fullName>
        <ecNumber evidence="3 6">5.2.1.8</ecNumber>
    </recommendedName>
</protein>
<dbReference type="RefSeq" id="WP_376838072.1">
    <property type="nucleotide sequence ID" value="NZ_JBHMAU010000018.1"/>
</dbReference>
<proteinExistence type="inferred from homology"/>
<evidence type="ECO:0000259" key="9">
    <source>
        <dbReference type="PROSITE" id="PS50059"/>
    </source>
</evidence>
<feature type="region of interest" description="Disordered" evidence="7">
    <location>
        <begin position="22"/>
        <end position="44"/>
    </location>
</feature>
<dbReference type="EMBL" id="JBHMAU010000018">
    <property type="protein sequence ID" value="MFB9775181.1"/>
    <property type="molecule type" value="Genomic_DNA"/>
</dbReference>
<keyword evidence="11" id="KW-1185">Reference proteome</keyword>
<evidence type="ECO:0000256" key="1">
    <source>
        <dbReference type="ARBA" id="ARBA00000971"/>
    </source>
</evidence>
<evidence type="ECO:0000256" key="6">
    <source>
        <dbReference type="PROSITE-ProRule" id="PRU00277"/>
    </source>
</evidence>
<gene>
    <name evidence="10" type="ORF">ACFFN1_01920</name>
</gene>
<name>A0ABV5WYD0_9MICO</name>
<evidence type="ECO:0000256" key="4">
    <source>
        <dbReference type="ARBA" id="ARBA00023110"/>
    </source>
</evidence>
<dbReference type="PROSITE" id="PS50059">
    <property type="entry name" value="FKBP_PPIASE"/>
    <property type="match status" value="1"/>
</dbReference>
<keyword evidence="4 6" id="KW-0697">Rotamase</keyword>
<feature type="compositionally biased region" description="Basic and acidic residues" evidence="7">
    <location>
        <begin position="174"/>
        <end position="196"/>
    </location>
</feature>
<dbReference type="InterPro" id="IPR001179">
    <property type="entry name" value="PPIase_FKBP_dom"/>
</dbReference>
<sequence length="324" mass="34310">MRKTLISALAVTALLLTGCGDDSAKGNPADSPTPISVDDAKSTSLDEVEVTGEATKKPEVKFSAPLVIEKPAHRTILEGDGETIKEGQQVTAHLTIYSGDTGEFLESSYDNKNPAGFALAPSDVNQHMIDALKGAKVNSRTLVSFNGPYQSAQTPQTLVYVVDVANVEDSIEPLDKAQGKEVELPDDLPKVTRDSSGKPSIEAPEGDPPTELVVEPTVEGDGPEVHEGQVVNAKYTGWLWDDTSKPFDSSWERPDGNALPVTVGQGAVIQGWDEGLVGQKYGSQVLMIVPPDKGYGEQGAPPNIPGNATLIFVVDILPPDGSQN</sequence>
<dbReference type="Proteomes" id="UP001589707">
    <property type="component" value="Unassembled WGS sequence"/>
</dbReference>
<evidence type="ECO:0000256" key="2">
    <source>
        <dbReference type="ARBA" id="ARBA00006577"/>
    </source>
</evidence>
<dbReference type="Pfam" id="PF00254">
    <property type="entry name" value="FKBP_C"/>
    <property type="match status" value="2"/>
</dbReference>
<dbReference type="InterPro" id="IPR046357">
    <property type="entry name" value="PPIase_dom_sf"/>
</dbReference>
<feature type="region of interest" description="Disordered" evidence="7">
    <location>
        <begin position="174"/>
        <end position="211"/>
    </location>
</feature>
<organism evidence="10 11">
    <name type="scientific">Brevibacterium otitidis</name>
    <dbReference type="NCBI Taxonomy" id="53364"/>
    <lineage>
        <taxon>Bacteria</taxon>
        <taxon>Bacillati</taxon>
        <taxon>Actinomycetota</taxon>
        <taxon>Actinomycetes</taxon>
        <taxon>Micrococcales</taxon>
        <taxon>Brevibacteriaceae</taxon>
        <taxon>Brevibacterium</taxon>
    </lineage>
</organism>
<keyword evidence="5 6" id="KW-0413">Isomerase</keyword>
<accession>A0ABV5WYD0</accession>
<feature type="chain" id="PRO_5045415740" description="peptidylprolyl isomerase" evidence="8">
    <location>
        <begin position="25"/>
        <end position="324"/>
    </location>
</feature>
<keyword evidence="8" id="KW-0732">Signal</keyword>
<dbReference type="Gene3D" id="3.10.50.40">
    <property type="match status" value="2"/>
</dbReference>
<evidence type="ECO:0000256" key="3">
    <source>
        <dbReference type="ARBA" id="ARBA00013194"/>
    </source>
</evidence>
<dbReference type="PANTHER" id="PTHR43811:SF19">
    <property type="entry name" value="39 KDA FK506-BINDING NUCLEAR PROTEIN"/>
    <property type="match status" value="1"/>
</dbReference>
<dbReference type="PROSITE" id="PS51257">
    <property type="entry name" value="PROKAR_LIPOPROTEIN"/>
    <property type="match status" value="1"/>
</dbReference>